<dbReference type="Pfam" id="PF22725">
    <property type="entry name" value="GFO_IDH_MocA_C3"/>
    <property type="match status" value="1"/>
</dbReference>
<dbReference type="InterPro" id="IPR055170">
    <property type="entry name" value="GFO_IDH_MocA-like_dom"/>
</dbReference>
<evidence type="ECO:0000259" key="2">
    <source>
        <dbReference type="Pfam" id="PF01408"/>
    </source>
</evidence>
<dbReference type="EMBL" id="LYPB01000090">
    <property type="protein sequence ID" value="OAS14396.1"/>
    <property type="molecule type" value="Genomic_DNA"/>
</dbReference>
<dbReference type="InterPro" id="IPR036291">
    <property type="entry name" value="NAD(P)-bd_dom_sf"/>
</dbReference>
<protein>
    <submittedName>
        <fullName evidence="4">Dehydrogenase</fullName>
    </submittedName>
</protein>
<evidence type="ECO:0000313" key="4">
    <source>
        <dbReference type="EMBL" id="OAS14396.1"/>
    </source>
</evidence>
<dbReference type="STRING" id="1850517.A8708_13460"/>
<feature type="domain" description="GFO/IDH/MocA-like oxidoreductase" evidence="3">
    <location>
        <begin position="131"/>
        <end position="282"/>
    </location>
</feature>
<keyword evidence="1" id="KW-0560">Oxidoreductase</keyword>
<dbReference type="Gene3D" id="3.30.360.10">
    <property type="entry name" value="Dihydrodipicolinate Reductase, domain 2"/>
    <property type="match status" value="1"/>
</dbReference>
<dbReference type="InterPro" id="IPR050463">
    <property type="entry name" value="Gfo/Idh/MocA_oxidrdct_glycsds"/>
</dbReference>
<dbReference type="AlphaFoldDB" id="A0A198A048"/>
<dbReference type="Pfam" id="PF01408">
    <property type="entry name" value="GFO_IDH_MocA"/>
    <property type="match status" value="1"/>
</dbReference>
<dbReference type="GO" id="GO:0016491">
    <property type="term" value="F:oxidoreductase activity"/>
    <property type="evidence" value="ECO:0007669"/>
    <property type="project" value="UniProtKB-KW"/>
</dbReference>
<reference evidence="4 5" key="1">
    <citation type="submission" date="2016-05" db="EMBL/GenBank/DDBJ databases">
        <title>Paenibacillus sp. 1ZS3-15 nov., isolated from the rhizosphere soil.</title>
        <authorList>
            <person name="Zhang X.X."/>
            <person name="Zhang J."/>
        </authorList>
    </citation>
    <scope>NUCLEOTIDE SEQUENCE [LARGE SCALE GENOMIC DNA]</scope>
    <source>
        <strain evidence="4 5">1ZS3-15</strain>
    </source>
</reference>
<evidence type="ECO:0000256" key="1">
    <source>
        <dbReference type="ARBA" id="ARBA00023002"/>
    </source>
</evidence>
<name>A0A198A048_9BACL</name>
<dbReference type="OrthoDB" id="9815825at2"/>
<dbReference type="PANTHER" id="PTHR43818:SF11">
    <property type="entry name" value="BCDNA.GH03377"/>
    <property type="match status" value="1"/>
</dbReference>
<organism evidence="4 5">
    <name type="scientific">Paenibacillus oryzisoli</name>
    <dbReference type="NCBI Taxonomy" id="1850517"/>
    <lineage>
        <taxon>Bacteria</taxon>
        <taxon>Bacillati</taxon>
        <taxon>Bacillota</taxon>
        <taxon>Bacilli</taxon>
        <taxon>Bacillales</taxon>
        <taxon>Paenibacillaceae</taxon>
        <taxon>Paenibacillus</taxon>
    </lineage>
</organism>
<dbReference type="Gene3D" id="3.40.50.720">
    <property type="entry name" value="NAD(P)-binding Rossmann-like Domain"/>
    <property type="match status" value="1"/>
</dbReference>
<dbReference type="GO" id="GO:0000166">
    <property type="term" value="F:nucleotide binding"/>
    <property type="evidence" value="ECO:0007669"/>
    <property type="project" value="InterPro"/>
</dbReference>
<dbReference type="InterPro" id="IPR000683">
    <property type="entry name" value="Gfo/Idh/MocA-like_OxRdtase_N"/>
</dbReference>
<accession>A0A198A048</accession>
<dbReference type="SUPFAM" id="SSF55347">
    <property type="entry name" value="Glyceraldehyde-3-phosphate dehydrogenase-like, C-terminal domain"/>
    <property type="match status" value="1"/>
</dbReference>
<evidence type="ECO:0000259" key="3">
    <source>
        <dbReference type="Pfam" id="PF22725"/>
    </source>
</evidence>
<gene>
    <name evidence="4" type="ORF">A8708_13460</name>
</gene>
<dbReference type="RefSeq" id="WP_068669973.1">
    <property type="nucleotide sequence ID" value="NZ_LYPB01000090.1"/>
</dbReference>
<sequence>MTVKVAVVGVGFIGTVHIEALRRLNGVEVAAIMGSTQEKSKQKAEQLGVPKYYWNYDELLNDSEIESVHICTPNNMHFEMCKKALLAGKHLVCEKPLAMSVDEAQQLSKLALQSGLIHAICFNVRYYPLLQQLKSMVLHGELGEIYAVNGSYMQDWLFFYTDYNWRVESGLSGKSRAIADVGSHWMDLLESTTGLKITEVIADFSTVHKTRKKSLHAMDTYTGKVVHSDPSLYREVPIDTEDYANVLLRLDNGAKGSFTVSQIHAGRKNRVYVEIAGTKQTVAFDSEHPNYLWVGRRDGNNQVIMKDPSLLHTEVRRYADYPGGHNEGYPDTFKQLFKEIYAAMTSKEHKIGTKVYPDFSDGLREQMLCEGIVRSHLESKWVSIL</sequence>
<dbReference type="PANTHER" id="PTHR43818">
    <property type="entry name" value="BCDNA.GH03377"/>
    <property type="match status" value="1"/>
</dbReference>
<comment type="caution">
    <text evidence="4">The sequence shown here is derived from an EMBL/GenBank/DDBJ whole genome shotgun (WGS) entry which is preliminary data.</text>
</comment>
<feature type="domain" description="Gfo/Idh/MocA-like oxidoreductase N-terminal" evidence="2">
    <location>
        <begin position="3"/>
        <end position="117"/>
    </location>
</feature>
<dbReference type="Proteomes" id="UP000078454">
    <property type="component" value="Unassembled WGS sequence"/>
</dbReference>
<evidence type="ECO:0000313" key="5">
    <source>
        <dbReference type="Proteomes" id="UP000078454"/>
    </source>
</evidence>
<proteinExistence type="predicted"/>
<keyword evidence="5" id="KW-1185">Reference proteome</keyword>
<dbReference type="SUPFAM" id="SSF51735">
    <property type="entry name" value="NAD(P)-binding Rossmann-fold domains"/>
    <property type="match status" value="1"/>
</dbReference>